<keyword evidence="4" id="KW-0677">Repeat</keyword>
<dbReference type="Pfam" id="PF13855">
    <property type="entry name" value="LRR_8"/>
    <property type="match status" value="5"/>
</dbReference>
<keyword evidence="6" id="KW-0812">Transmembrane</keyword>
<dbReference type="SUPFAM" id="SSF52047">
    <property type="entry name" value="RNI-like"/>
    <property type="match status" value="1"/>
</dbReference>
<accession>A0ABQ9HGR6</accession>
<evidence type="ECO:0000256" key="7">
    <source>
        <dbReference type="SAM" id="SignalP"/>
    </source>
</evidence>
<keyword evidence="3 7" id="KW-0732">Signal</keyword>
<sequence>MLTAVVVMMCVAWARAQDGCEWRREAEDSRVSVVLACRLRTISGTAALLTDMTPAQLERVTALRLECSDVLFFESSLEAGFLAPLRRLRDLRLEHCKIRRVPRLVLSSLRELRHLSLRTHNTEWSAMTMDFDPESFRGLSELRSLDLADNNIWSLPAELLCPLYGLASLDLSRNRLQDVAELGFSDWGQGPAAPGKTCNGALETLDLSTNGIAAVPDNALTSLRSLRRLLLQDNAITSLADRALVGLASLQVLNASSNRLVALPPELFQSCREVKEVYLQNNSISVLAPGLLEGLDQLVVLDLSANQLTSNWVNRDTFSGLVRLVVLNLSSNSISRVDAHVFQDLYSLQVLNLERNGLQVIADGAFSALSNLHALTLSHNQLTSLEPHHIAGLYVLNQLFADGNKVSVVHPRAFENCTNLQDLGLSGNLLEKVPAGLGRLRHLKTLDLGDNLISEVRPASLEGLDQLYGLRLIGNRVENVTRESFAALPSLQVLNLAANRVSRLDPGAFGAAPSLRALRLDGNRLADVGSALADLSGLVWLNVSDNQLQWLDLARLPASLEWLDMHRNLVSELNGHRAQHLRVKTLDVSFNRLTELNEVSLPDSVESVFLNDNFIAAVHASAFLGRMNLTRVVLYANRLRTLDLAALRLTPVPEDRELPQFYIGGNPFHCDCSMEWLLRAGQLGQARQHPRLADLDSVTCTVAYPVNSPPRPLLDLSPKDLLCPYETHCFALCHCCDFDACDCEMTCPTGCRCFHDHAWAANVVDCSRAGLTQVPPRLPMDATEIRLDGNDLGELGSHVFIGKKKLRALYLNASNVVAIHNRTFNGATSLRVLHLEDNRLHELRGFEFEQLERLNELYLDRNAITTVGNSTFQGMRSLEVLSLDDNRMRQFSPWQQLDGAAKVSLRGNSWACDCGWAAHMEAWLKKGGVPEDVSCEGGESLAQVAGRCKERASATAVRASAPAAPAYLPLLGACLAVGLLALLAGLAYLFRRPLRLWAHSHCGLRVFEADADDRDRLYDAYLICGARDRDPVGLAVACALEQAGFAVCLHHRDAPSGAAYLAESVLGAAEASRRLLLVLSPAFVRGEWSRPELRAAVRAAVARRRPRRLVLLLTAPPSQLPLDADLRPLLGAAVVVRWGERRFWEKLRFAMPEPPRPPRKTGPSPLDAWYRYAAPGIATPTPTQSTYVSENSSQRTTDHEEDDDEAYARAHAYMSLEGALKPQHVYSTIPDSSGAPPARGRTYFV</sequence>
<evidence type="ECO:0000256" key="1">
    <source>
        <dbReference type="ARBA" id="ARBA00009634"/>
    </source>
</evidence>
<dbReference type="Gene3D" id="3.80.10.10">
    <property type="entry name" value="Ribonuclease Inhibitor"/>
    <property type="match status" value="6"/>
</dbReference>
<evidence type="ECO:0000256" key="6">
    <source>
        <dbReference type="SAM" id="Phobius"/>
    </source>
</evidence>
<dbReference type="SMART" id="SM00364">
    <property type="entry name" value="LRR_BAC"/>
    <property type="match status" value="5"/>
</dbReference>
<name>A0ABQ9HGR6_9NEOP</name>
<reference evidence="9 10" key="1">
    <citation type="submission" date="2023-02" db="EMBL/GenBank/DDBJ databases">
        <title>LHISI_Scaffold_Assembly.</title>
        <authorList>
            <person name="Stuart O.P."/>
            <person name="Cleave R."/>
            <person name="Magrath M.J.L."/>
            <person name="Mikheyev A.S."/>
        </authorList>
    </citation>
    <scope>NUCLEOTIDE SEQUENCE [LARGE SCALE GENOMIC DNA]</scope>
    <source>
        <strain evidence="9">Daus_M_001</strain>
        <tissue evidence="9">Leg muscle</tissue>
    </source>
</reference>
<dbReference type="SMART" id="SM00369">
    <property type="entry name" value="LRR_TYP"/>
    <property type="match status" value="21"/>
</dbReference>
<dbReference type="SMART" id="SM00013">
    <property type="entry name" value="LRRNT"/>
    <property type="match status" value="1"/>
</dbReference>
<dbReference type="SMART" id="SM00365">
    <property type="entry name" value="LRR_SD22"/>
    <property type="match status" value="9"/>
</dbReference>
<dbReference type="Pfam" id="PF13676">
    <property type="entry name" value="TIR_2"/>
    <property type="match status" value="1"/>
</dbReference>
<feature type="signal peptide" evidence="7">
    <location>
        <begin position="1"/>
        <end position="16"/>
    </location>
</feature>
<feature type="region of interest" description="Disordered" evidence="5">
    <location>
        <begin position="1180"/>
        <end position="1204"/>
    </location>
</feature>
<dbReference type="SUPFAM" id="SSF52058">
    <property type="entry name" value="L domain-like"/>
    <property type="match status" value="3"/>
</dbReference>
<evidence type="ECO:0000256" key="2">
    <source>
        <dbReference type="ARBA" id="ARBA00022614"/>
    </source>
</evidence>
<gene>
    <name evidence="9" type="ORF">PR048_015371</name>
</gene>
<feature type="compositionally biased region" description="Polar residues" evidence="5">
    <location>
        <begin position="1180"/>
        <end position="1195"/>
    </location>
</feature>
<dbReference type="PROSITE" id="PS51450">
    <property type="entry name" value="LRR"/>
    <property type="match status" value="4"/>
</dbReference>
<dbReference type="PANTHER" id="PTHR24373:SF385">
    <property type="entry name" value="GH01279P-RELATED"/>
    <property type="match status" value="1"/>
</dbReference>
<dbReference type="PANTHER" id="PTHR24373">
    <property type="entry name" value="SLIT RELATED LEUCINE-RICH REPEAT NEURONAL PROTEIN"/>
    <property type="match status" value="1"/>
</dbReference>
<comment type="similarity">
    <text evidence="1">Belongs to the Toll-like receptor family.</text>
</comment>
<dbReference type="SMART" id="SM00255">
    <property type="entry name" value="TIR"/>
    <property type="match status" value="1"/>
</dbReference>
<dbReference type="InterPro" id="IPR050328">
    <property type="entry name" value="Dev_Immune_Receptor"/>
</dbReference>
<dbReference type="InterPro" id="IPR003591">
    <property type="entry name" value="Leu-rich_rpt_typical-subtyp"/>
</dbReference>
<keyword evidence="2" id="KW-0433">Leucine-rich repeat</keyword>
<dbReference type="EMBL" id="JARBHB010000005">
    <property type="protein sequence ID" value="KAJ8883527.1"/>
    <property type="molecule type" value="Genomic_DNA"/>
</dbReference>
<dbReference type="InterPro" id="IPR035897">
    <property type="entry name" value="Toll_tir_struct_dom_sf"/>
</dbReference>
<dbReference type="InterPro" id="IPR032675">
    <property type="entry name" value="LRR_dom_sf"/>
</dbReference>
<feature type="chain" id="PRO_5045199867" description="TIR domain-containing protein" evidence="7">
    <location>
        <begin position="17"/>
        <end position="1245"/>
    </location>
</feature>
<evidence type="ECO:0000313" key="9">
    <source>
        <dbReference type="EMBL" id="KAJ8883527.1"/>
    </source>
</evidence>
<keyword evidence="6" id="KW-1133">Transmembrane helix</keyword>
<evidence type="ECO:0000256" key="5">
    <source>
        <dbReference type="SAM" id="MobiDB-lite"/>
    </source>
</evidence>
<feature type="transmembrane region" description="Helical" evidence="6">
    <location>
        <begin position="966"/>
        <end position="990"/>
    </location>
</feature>
<protein>
    <recommendedName>
        <fullName evidence="8">TIR domain-containing protein</fullName>
    </recommendedName>
</protein>
<dbReference type="Proteomes" id="UP001159363">
    <property type="component" value="Chromosome 4"/>
</dbReference>
<comment type="caution">
    <text evidence="9">The sequence shown here is derived from an EMBL/GenBank/DDBJ whole genome shotgun (WGS) entry which is preliminary data.</text>
</comment>
<dbReference type="InterPro" id="IPR000372">
    <property type="entry name" value="LRRNT"/>
</dbReference>
<dbReference type="PROSITE" id="PS50104">
    <property type="entry name" value="TIR"/>
    <property type="match status" value="1"/>
</dbReference>
<evidence type="ECO:0000256" key="3">
    <source>
        <dbReference type="ARBA" id="ARBA00022729"/>
    </source>
</evidence>
<proteinExistence type="inferred from homology"/>
<dbReference type="Gene3D" id="3.40.50.10140">
    <property type="entry name" value="Toll/interleukin-1 receptor homology (TIR) domain"/>
    <property type="match status" value="1"/>
</dbReference>
<dbReference type="InterPro" id="IPR000157">
    <property type="entry name" value="TIR_dom"/>
</dbReference>
<keyword evidence="10" id="KW-1185">Reference proteome</keyword>
<evidence type="ECO:0000256" key="4">
    <source>
        <dbReference type="ARBA" id="ARBA00022737"/>
    </source>
</evidence>
<dbReference type="InterPro" id="IPR001611">
    <property type="entry name" value="Leu-rich_rpt"/>
</dbReference>
<feature type="domain" description="TIR" evidence="8">
    <location>
        <begin position="1016"/>
        <end position="1151"/>
    </location>
</feature>
<evidence type="ECO:0000313" key="10">
    <source>
        <dbReference type="Proteomes" id="UP001159363"/>
    </source>
</evidence>
<evidence type="ECO:0000259" key="8">
    <source>
        <dbReference type="PROSITE" id="PS50104"/>
    </source>
</evidence>
<keyword evidence="6" id="KW-0472">Membrane</keyword>
<dbReference type="SUPFAM" id="SSF52200">
    <property type="entry name" value="Toll/Interleukin receptor TIR domain"/>
    <property type="match status" value="1"/>
</dbReference>
<organism evidence="9 10">
    <name type="scientific">Dryococelus australis</name>
    <dbReference type="NCBI Taxonomy" id="614101"/>
    <lineage>
        <taxon>Eukaryota</taxon>
        <taxon>Metazoa</taxon>
        <taxon>Ecdysozoa</taxon>
        <taxon>Arthropoda</taxon>
        <taxon>Hexapoda</taxon>
        <taxon>Insecta</taxon>
        <taxon>Pterygota</taxon>
        <taxon>Neoptera</taxon>
        <taxon>Polyneoptera</taxon>
        <taxon>Phasmatodea</taxon>
        <taxon>Verophasmatodea</taxon>
        <taxon>Anareolatae</taxon>
        <taxon>Phasmatidae</taxon>
        <taxon>Eurycanthinae</taxon>
        <taxon>Dryococelus</taxon>
    </lineage>
</organism>